<feature type="transmembrane region" description="Helical" evidence="5">
    <location>
        <begin position="120"/>
        <end position="141"/>
    </location>
</feature>
<dbReference type="GO" id="GO:0022857">
    <property type="term" value="F:transmembrane transporter activity"/>
    <property type="evidence" value="ECO:0007669"/>
    <property type="project" value="InterPro"/>
</dbReference>
<evidence type="ECO:0000259" key="6">
    <source>
        <dbReference type="PROSITE" id="PS50850"/>
    </source>
</evidence>
<dbReference type="FunFam" id="1.20.1250.20:FF:000011">
    <property type="entry name" value="MFS multidrug transporter, putative"/>
    <property type="match status" value="1"/>
</dbReference>
<proteinExistence type="predicted"/>
<feature type="transmembrane region" description="Helical" evidence="5">
    <location>
        <begin position="66"/>
        <end position="84"/>
    </location>
</feature>
<dbReference type="Pfam" id="PF07690">
    <property type="entry name" value="MFS_1"/>
    <property type="match status" value="1"/>
</dbReference>
<evidence type="ECO:0000256" key="1">
    <source>
        <dbReference type="ARBA" id="ARBA00004141"/>
    </source>
</evidence>
<feature type="transmembrane region" description="Helical" evidence="5">
    <location>
        <begin position="29"/>
        <end position="46"/>
    </location>
</feature>
<dbReference type="InterPro" id="IPR011701">
    <property type="entry name" value="MFS"/>
</dbReference>
<feature type="transmembrane region" description="Helical" evidence="5">
    <location>
        <begin position="262"/>
        <end position="281"/>
    </location>
</feature>
<dbReference type="AlphaFoldDB" id="A0A6G1J7B7"/>
<keyword evidence="3 5" id="KW-1133">Transmembrane helix</keyword>
<dbReference type="CDD" id="cd17323">
    <property type="entry name" value="MFS_Tpo1_MDR_like"/>
    <property type="match status" value="1"/>
</dbReference>
<feature type="transmembrane region" description="Helical" evidence="5">
    <location>
        <begin position="341"/>
        <end position="360"/>
    </location>
</feature>
<feature type="transmembrane region" description="Helical" evidence="5">
    <location>
        <begin position="434"/>
        <end position="456"/>
    </location>
</feature>
<dbReference type="PANTHER" id="PTHR23502">
    <property type="entry name" value="MAJOR FACILITATOR SUPERFAMILY"/>
    <property type="match status" value="1"/>
</dbReference>
<feature type="transmembrane region" description="Helical" evidence="5">
    <location>
        <begin position="153"/>
        <end position="177"/>
    </location>
</feature>
<dbReference type="InterPro" id="IPR020846">
    <property type="entry name" value="MFS_dom"/>
</dbReference>
<evidence type="ECO:0000256" key="2">
    <source>
        <dbReference type="ARBA" id="ARBA00022692"/>
    </source>
</evidence>
<sequence length="469" mass="52144">MEEKDLNLIDWDGHDDPENPMNFSRSHKWLITILLGLVTFCITFASSVFSSATQVTAQHFNVSNEVMILGTSLFVLGFAIGPPVWGPLSELYGRKYPMFIGFFIFAIFQIPVAVAQNLQTIMLCRFFGGVFGSAPLGIVGGQLTDFWGPLDRGIAMTIFAGATFIGPVAGPIVGGFIVQSHLGWRWTEYITAIMAFFFGTLGFLFIPETYPAVLLSRRAARIRFQTRNWAIHAKIDEQQVDLKNIAEKYLLRPFAMLVKEPILILITLYMSLIYGILYLFFEAYPIAFQEERGWNSGVGALPFLSITIGVLLGGSIIVFTTKTRFARKLSHEGHVVPEERLIPMIIGGFLFPAGMFWFAWTSSPNITWIPQVLAGIPIGAGVLMIFLQGLNYIIDVYLMYANTAIAANTFLRSGFGAGFPLFATAMYHTLGVNWATSLLGFLTAALFPVPILFYIYGKKIRGMSRYSPT</sequence>
<gene>
    <name evidence="7" type="ORF">K458DRAFT_298249</name>
</gene>
<evidence type="ECO:0000256" key="5">
    <source>
        <dbReference type="SAM" id="Phobius"/>
    </source>
</evidence>
<feature type="transmembrane region" description="Helical" evidence="5">
    <location>
        <begin position="301"/>
        <end position="320"/>
    </location>
</feature>
<dbReference type="Gene3D" id="1.20.1250.20">
    <property type="entry name" value="MFS general substrate transporter like domains"/>
    <property type="match status" value="1"/>
</dbReference>
<feature type="transmembrane region" description="Helical" evidence="5">
    <location>
        <begin position="372"/>
        <end position="398"/>
    </location>
</feature>
<keyword evidence="2 5" id="KW-0812">Transmembrane</keyword>
<dbReference type="SUPFAM" id="SSF103473">
    <property type="entry name" value="MFS general substrate transporter"/>
    <property type="match status" value="1"/>
</dbReference>
<dbReference type="EMBL" id="MU005577">
    <property type="protein sequence ID" value="KAF2686298.1"/>
    <property type="molecule type" value="Genomic_DNA"/>
</dbReference>
<dbReference type="InterPro" id="IPR036259">
    <property type="entry name" value="MFS_trans_sf"/>
</dbReference>
<keyword evidence="4 5" id="KW-0472">Membrane</keyword>
<feature type="transmembrane region" description="Helical" evidence="5">
    <location>
        <begin position="189"/>
        <end position="215"/>
    </location>
</feature>
<protein>
    <submittedName>
        <fullName evidence="7">MFS multidrug transporter</fullName>
    </submittedName>
</protein>
<accession>A0A6G1J7B7</accession>
<organism evidence="7 8">
    <name type="scientific">Lentithecium fluviatile CBS 122367</name>
    <dbReference type="NCBI Taxonomy" id="1168545"/>
    <lineage>
        <taxon>Eukaryota</taxon>
        <taxon>Fungi</taxon>
        <taxon>Dikarya</taxon>
        <taxon>Ascomycota</taxon>
        <taxon>Pezizomycotina</taxon>
        <taxon>Dothideomycetes</taxon>
        <taxon>Pleosporomycetidae</taxon>
        <taxon>Pleosporales</taxon>
        <taxon>Massarineae</taxon>
        <taxon>Lentitheciaceae</taxon>
        <taxon>Lentithecium</taxon>
    </lineage>
</organism>
<reference evidence="7" key="1">
    <citation type="journal article" date="2020" name="Stud. Mycol.">
        <title>101 Dothideomycetes genomes: a test case for predicting lifestyles and emergence of pathogens.</title>
        <authorList>
            <person name="Haridas S."/>
            <person name="Albert R."/>
            <person name="Binder M."/>
            <person name="Bloem J."/>
            <person name="Labutti K."/>
            <person name="Salamov A."/>
            <person name="Andreopoulos B."/>
            <person name="Baker S."/>
            <person name="Barry K."/>
            <person name="Bills G."/>
            <person name="Bluhm B."/>
            <person name="Cannon C."/>
            <person name="Castanera R."/>
            <person name="Culley D."/>
            <person name="Daum C."/>
            <person name="Ezra D."/>
            <person name="Gonzalez J."/>
            <person name="Henrissat B."/>
            <person name="Kuo A."/>
            <person name="Liang C."/>
            <person name="Lipzen A."/>
            <person name="Lutzoni F."/>
            <person name="Magnuson J."/>
            <person name="Mondo S."/>
            <person name="Nolan M."/>
            <person name="Ohm R."/>
            <person name="Pangilinan J."/>
            <person name="Park H.-J."/>
            <person name="Ramirez L."/>
            <person name="Alfaro M."/>
            <person name="Sun H."/>
            <person name="Tritt A."/>
            <person name="Yoshinaga Y."/>
            <person name="Zwiers L.-H."/>
            <person name="Turgeon B."/>
            <person name="Goodwin S."/>
            <person name="Spatafora J."/>
            <person name="Crous P."/>
            <person name="Grigoriev I."/>
        </authorList>
    </citation>
    <scope>NUCLEOTIDE SEQUENCE</scope>
    <source>
        <strain evidence="7">CBS 122367</strain>
    </source>
</reference>
<dbReference type="Proteomes" id="UP000799291">
    <property type="component" value="Unassembled WGS sequence"/>
</dbReference>
<feature type="transmembrane region" description="Helical" evidence="5">
    <location>
        <begin position="96"/>
        <end position="114"/>
    </location>
</feature>
<evidence type="ECO:0000256" key="4">
    <source>
        <dbReference type="ARBA" id="ARBA00023136"/>
    </source>
</evidence>
<dbReference type="GO" id="GO:0005886">
    <property type="term" value="C:plasma membrane"/>
    <property type="evidence" value="ECO:0007669"/>
    <property type="project" value="TreeGrafter"/>
</dbReference>
<feature type="domain" description="Major facilitator superfamily (MFS) profile" evidence="6">
    <location>
        <begin position="31"/>
        <end position="469"/>
    </location>
</feature>
<dbReference type="OrthoDB" id="446368at2759"/>
<evidence type="ECO:0000256" key="3">
    <source>
        <dbReference type="ARBA" id="ARBA00022989"/>
    </source>
</evidence>
<comment type="subcellular location">
    <subcellularLocation>
        <location evidence="1">Membrane</location>
        <topology evidence="1">Multi-pass membrane protein</topology>
    </subcellularLocation>
</comment>
<name>A0A6G1J7B7_9PLEO</name>
<dbReference type="PANTHER" id="PTHR23502:SF47">
    <property type="entry name" value="MAJOR FACILITATOR SUPERFAMILY (MFS) PROFILE DOMAIN-CONTAINING PROTEIN-RELATED"/>
    <property type="match status" value="1"/>
</dbReference>
<evidence type="ECO:0000313" key="8">
    <source>
        <dbReference type="Proteomes" id="UP000799291"/>
    </source>
</evidence>
<dbReference type="PROSITE" id="PS50850">
    <property type="entry name" value="MFS"/>
    <property type="match status" value="1"/>
</dbReference>
<keyword evidence="8" id="KW-1185">Reference proteome</keyword>
<evidence type="ECO:0000313" key="7">
    <source>
        <dbReference type="EMBL" id="KAF2686298.1"/>
    </source>
</evidence>